<dbReference type="EMBL" id="JARKIF010000017">
    <property type="protein sequence ID" value="KAJ7620265.1"/>
    <property type="molecule type" value="Genomic_DNA"/>
</dbReference>
<evidence type="ECO:0000256" key="1">
    <source>
        <dbReference type="SAM" id="MobiDB-lite"/>
    </source>
</evidence>
<dbReference type="Proteomes" id="UP001221142">
    <property type="component" value="Unassembled WGS sequence"/>
</dbReference>
<comment type="caution">
    <text evidence="2">The sequence shown here is derived from an EMBL/GenBank/DDBJ whole genome shotgun (WGS) entry which is preliminary data.</text>
</comment>
<protein>
    <submittedName>
        <fullName evidence="2">Uncharacterized protein</fullName>
    </submittedName>
</protein>
<accession>A0AAD7BGN1</accession>
<proteinExistence type="predicted"/>
<reference evidence="2" key="1">
    <citation type="submission" date="2023-03" db="EMBL/GenBank/DDBJ databases">
        <title>Massive genome expansion in bonnet fungi (Mycena s.s.) driven by repeated elements and novel gene families across ecological guilds.</title>
        <authorList>
            <consortium name="Lawrence Berkeley National Laboratory"/>
            <person name="Harder C.B."/>
            <person name="Miyauchi S."/>
            <person name="Viragh M."/>
            <person name="Kuo A."/>
            <person name="Thoen E."/>
            <person name="Andreopoulos B."/>
            <person name="Lu D."/>
            <person name="Skrede I."/>
            <person name="Drula E."/>
            <person name="Henrissat B."/>
            <person name="Morin E."/>
            <person name="Kohler A."/>
            <person name="Barry K."/>
            <person name="LaButti K."/>
            <person name="Morin E."/>
            <person name="Salamov A."/>
            <person name="Lipzen A."/>
            <person name="Mereny Z."/>
            <person name="Hegedus B."/>
            <person name="Baldrian P."/>
            <person name="Stursova M."/>
            <person name="Weitz H."/>
            <person name="Taylor A."/>
            <person name="Grigoriev I.V."/>
            <person name="Nagy L.G."/>
            <person name="Martin F."/>
            <person name="Kauserud H."/>
        </authorList>
    </citation>
    <scope>NUCLEOTIDE SEQUENCE</scope>
    <source>
        <strain evidence="2">9284</strain>
    </source>
</reference>
<feature type="region of interest" description="Disordered" evidence="1">
    <location>
        <begin position="183"/>
        <end position="207"/>
    </location>
</feature>
<dbReference type="AlphaFoldDB" id="A0AAD7BGN1"/>
<keyword evidence="3" id="KW-1185">Reference proteome</keyword>
<name>A0AAD7BGN1_9AGAR</name>
<evidence type="ECO:0000313" key="3">
    <source>
        <dbReference type="Proteomes" id="UP001221142"/>
    </source>
</evidence>
<evidence type="ECO:0000313" key="2">
    <source>
        <dbReference type="EMBL" id="KAJ7620265.1"/>
    </source>
</evidence>
<sequence length="207" mass="22704">MVIPRQRNILVEPVICGPPICIRHRRSLPLHAFILTMKMLSSDICIRAFSLDSSKMTDPVTLMTSPALARLRKCQRMDCFPKTVNCSTSVWPPLLITLTSILGLSYSSQLSVIRNSLINRASAPDPRSQIRSSGPSLGFCAAMSLPEEVVVIQAAAAFELGTDRSTPWLNSCVSTKMSRAGFERETAEGDSQEAAVQPLRQTRVEGQ</sequence>
<organism evidence="2 3">
    <name type="scientific">Roridomyces roridus</name>
    <dbReference type="NCBI Taxonomy" id="1738132"/>
    <lineage>
        <taxon>Eukaryota</taxon>
        <taxon>Fungi</taxon>
        <taxon>Dikarya</taxon>
        <taxon>Basidiomycota</taxon>
        <taxon>Agaricomycotina</taxon>
        <taxon>Agaricomycetes</taxon>
        <taxon>Agaricomycetidae</taxon>
        <taxon>Agaricales</taxon>
        <taxon>Marasmiineae</taxon>
        <taxon>Mycenaceae</taxon>
        <taxon>Roridomyces</taxon>
    </lineage>
</organism>
<gene>
    <name evidence="2" type="ORF">FB45DRAFT_1006863</name>
</gene>